<dbReference type="InterPro" id="IPR001667">
    <property type="entry name" value="DDH_dom"/>
</dbReference>
<dbReference type="Pfam" id="PF02272">
    <property type="entry name" value="DHHA1"/>
    <property type="match status" value="1"/>
</dbReference>
<evidence type="ECO:0000259" key="5">
    <source>
        <dbReference type="Pfam" id="PF02272"/>
    </source>
</evidence>
<dbReference type="InterPro" id="IPR051319">
    <property type="entry name" value="Oligoribo/pAp-PDE_c-di-AMP_PDE"/>
</dbReference>
<keyword evidence="3" id="KW-0812">Transmembrane</keyword>
<keyword evidence="2" id="KW-0464">Manganese</keyword>
<dbReference type="Gene3D" id="3.90.1640.10">
    <property type="entry name" value="inorganic pyrophosphatase (n-terminal core)"/>
    <property type="match status" value="1"/>
</dbReference>
<dbReference type="SUPFAM" id="SSF64182">
    <property type="entry name" value="DHH phosphoesterases"/>
    <property type="match status" value="1"/>
</dbReference>
<comment type="subcellular location">
    <subcellularLocation>
        <location evidence="1">Cell membrane</location>
    </subcellularLocation>
</comment>
<keyword evidence="3" id="KW-1133">Transmembrane helix</keyword>
<dbReference type="Gene3D" id="3.30.450.20">
    <property type="entry name" value="PAS domain"/>
    <property type="match status" value="1"/>
</dbReference>
<evidence type="ECO:0000259" key="4">
    <source>
        <dbReference type="Pfam" id="PF01368"/>
    </source>
</evidence>
<comment type="cofactor">
    <cofactor evidence="2">
        <name>Mn(2+)</name>
        <dbReference type="ChEBI" id="CHEBI:29035"/>
    </cofactor>
    <text evidence="2">For phosphodiesterase activity, probably binds 2 Mn(2+) per subunit.</text>
</comment>
<keyword evidence="7" id="KW-1185">Reference proteome</keyword>
<dbReference type="Proteomes" id="UP000294902">
    <property type="component" value="Unassembled WGS sequence"/>
</dbReference>
<dbReference type="InterPro" id="IPR003156">
    <property type="entry name" value="DHHA1_dom"/>
</dbReference>
<keyword evidence="1" id="KW-0378">Hydrolase</keyword>
<dbReference type="GO" id="GO:0046872">
    <property type="term" value="F:metal ion binding"/>
    <property type="evidence" value="ECO:0007669"/>
    <property type="project" value="UniProtKB-KW"/>
</dbReference>
<feature type="binding site" evidence="2">
    <location>
        <position position="375"/>
    </location>
    <ligand>
        <name>Mn(2+)</name>
        <dbReference type="ChEBI" id="CHEBI:29035"/>
        <label>2</label>
    </ligand>
</feature>
<dbReference type="PIRSF" id="PIRSF026583">
    <property type="entry name" value="YybT"/>
    <property type="match status" value="1"/>
</dbReference>
<comment type="similarity">
    <text evidence="1">Belongs to the GdpP/PdeA phosphodiesterase family.</text>
</comment>
<gene>
    <name evidence="6" type="ORF">EDC18_10997</name>
</gene>
<feature type="transmembrane region" description="Helical" evidence="3">
    <location>
        <begin position="42"/>
        <end position="62"/>
    </location>
</feature>
<evidence type="ECO:0000313" key="6">
    <source>
        <dbReference type="EMBL" id="TCT13134.1"/>
    </source>
</evidence>
<feature type="transmembrane region" description="Helical" evidence="3">
    <location>
        <begin position="15"/>
        <end position="36"/>
    </location>
</feature>
<keyword evidence="1 3" id="KW-0472">Membrane</keyword>
<keyword evidence="1" id="KW-1003">Cell membrane</keyword>
<feature type="domain" description="DHHA1" evidence="5">
    <location>
        <begin position="594"/>
        <end position="676"/>
    </location>
</feature>
<dbReference type="Pfam" id="PF24898">
    <property type="entry name" value="GGDEF_GdpP"/>
    <property type="match status" value="1"/>
</dbReference>
<dbReference type="Gene3D" id="3.10.310.30">
    <property type="match status" value="1"/>
</dbReference>
<dbReference type="OrthoDB" id="9759476at2"/>
<name>A0A4R3MII7_9FIRM</name>
<organism evidence="6 7">
    <name type="scientific">Natranaerovirga pectinivora</name>
    <dbReference type="NCBI Taxonomy" id="682400"/>
    <lineage>
        <taxon>Bacteria</taxon>
        <taxon>Bacillati</taxon>
        <taxon>Bacillota</taxon>
        <taxon>Clostridia</taxon>
        <taxon>Lachnospirales</taxon>
        <taxon>Natranaerovirgaceae</taxon>
        <taxon>Natranaerovirga</taxon>
    </lineage>
</organism>
<evidence type="ECO:0000256" key="1">
    <source>
        <dbReference type="PIRNR" id="PIRNR026583"/>
    </source>
</evidence>
<feature type="binding site" evidence="2">
    <location>
        <position position="443"/>
    </location>
    <ligand>
        <name>Mn(2+)</name>
        <dbReference type="ChEBI" id="CHEBI:29035"/>
        <label>2</label>
    </ligand>
</feature>
<proteinExistence type="inferred from homology"/>
<dbReference type="GO" id="GO:0005886">
    <property type="term" value="C:plasma membrane"/>
    <property type="evidence" value="ECO:0007669"/>
    <property type="project" value="UniProtKB-SubCell"/>
</dbReference>
<evidence type="ECO:0000313" key="7">
    <source>
        <dbReference type="Proteomes" id="UP000294902"/>
    </source>
</evidence>
<dbReference type="EMBL" id="SMAL01000009">
    <property type="protein sequence ID" value="TCT13134.1"/>
    <property type="molecule type" value="Genomic_DNA"/>
</dbReference>
<feature type="binding site" evidence="2">
    <location>
        <position position="467"/>
    </location>
    <ligand>
        <name>Mn(2+)</name>
        <dbReference type="ChEBI" id="CHEBI:29035"/>
        <label>2</label>
    </ligand>
</feature>
<feature type="domain" description="DDH" evidence="4">
    <location>
        <begin position="363"/>
        <end position="519"/>
    </location>
</feature>
<dbReference type="Pfam" id="PF01368">
    <property type="entry name" value="DHH"/>
    <property type="match status" value="1"/>
</dbReference>
<dbReference type="PANTHER" id="PTHR47618:SF2">
    <property type="entry name" value="CYCLIC-DI-AMP PHOSPHODIESTERASE GDPP"/>
    <property type="match status" value="1"/>
</dbReference>
<feature type="binding site" evidence="2">
    <location>
        <position position="369"/>
    </location>
    <ligand>
        <name>Mn(2+)</name>
        <dbReference type="ChEBI" id="CHEBI:29035"/>
        <label>1</label>
    </ligand>
</feature>
<dbReference type="EC" id="3.1.4.-" evidence="1"/>
<feature type="binding site" evidence="2">
    <location>
        <position position="373"/>
    </location>
    <ligand>
        <name>Mn(2+)</name>
        <dbReference type="ChEBI" id="CHEBI:29035"/>
        <label>1</label>
    </ligand>
</feature>
<dbReference type="InterPro" id="IPR014528">
    <property type="entry name" value="GdpP/PdeA"/>
</dbReference>
<keyword evidence="2" id="KW-0479">Metal-binding</keyword>
<evidence type="ECO:0000256" key="2">
    <source>
        <dbReference type="PIRSR" id="PIRSR026583-50"/>
    </source>
</evidence>
<sequence length="679" mass="77621">MKESKYQFNTKVERYFIWPAFYLLAFVLLSIIISIYDKKLGLISFIFCSFILIITILLHYVVKKKLMSEVINFALDFGVVQKNLLYNFPIPYIVLDNQGKIRWYNEKFEKLCVDDKILNKPISSIVQEINYETLINNKDSIKHIQIGENFYELEVKPIYVNEINEDKSAEFDEPIKMYAVYLFDETKIKDLQSRIKDQKTVIGLLYIDNFEEALQSIEEVRRPLLVALIDRNINKFAQNIDAVVRKFEKDKYFFIFQHKYLHQLQSNKFAILDDIRAINIGNEMPVTLSMGIGVNGKSFTQSVEFARTSIDLALGRGGDQAVVKDMERLYYYGGKTKDVEKSTRVKTRVKAHAFRELLEGKDKVIIMGHKLQDLDSLGAAIGIYRAAKTLNKKAYIVLKDITTSVRPLYELFKLDAEYEEDMFLKNEEAIEKADNNTLLVVVDVNRPSYTECPELLEIIPNIVVFDHHRVSSENIENAVLSYIEPYASSTCEMVAELIQYMSEKIKLKPLEADALFAGITVDTKNFMVKTGVKTFEAAAFLRRNGADVVRVRKLFRNDMESYKARAEAIKNAEIYKDSLAITFCPGDKIESPTIVAAQTADELLNISGIKASFVLTQIENTIYISSRSIDDINVQLIMEKLGGGGHLNVAGAQLVNFTVEDALDVLKDKIDELIEEGEL</sequence>
<dbReference type="AlphaFoldDB" id="A0A4R3MII7"/>
<feature type="binding site" evidence="2">
    <location>
        <position position="443"/>
    </location>
    <ligand>
        <name>Mn(2+)</name>
        <dbReference type="ChEBI" id="CHEBI:29035"/>
        <label>1</label>
    </ligand>
</feature>
<dbReference type="FunFam" id="3.90.1640.10:FF:000002">
    <property type="entry name" value="Cyclic-di-AMP phosphodiesterase"/>
    <property type="match status" value="1"/>
</dbReference>
<comment type="function">
    <text evidence="1">Has phosphodiesterase (PDE) activity against cyclic-di-AMP (c-di-AMP).</text>
</comment>
<accession>A0A4R3MII7</accession>
<comment type="catalytic activity">
    <reaction evidence="1">
        <text>3',3'-c-di-AMP + H2O = 5'-O-phosphonoadenylyl-(3'-&gt;5')-adenosine + H(+)</text>
        <dbReference type="Rhea" id="RHEA:54420"/>
        <dbReference type="ChEBI" id="CHEBI:15377"/>
        <dbReference type="ChEBI" id="CHEBI:15378"/>
        <dbReference type="ChEBI" id="CHEBI:71500"/>
        <dbReference type="ChEBI" id="CHEBI:138171"/>
    </reaction>
</comment>
<protein>
    <recommendedName>
        <fullName evidence="1">Cyclic-di-AMP phosphodiesterase</fullName>
        <ecNumber evidence="1">3.1.4.-</ecNumber>
    </recommendedName>
</protein>
<dbReference type="GO" id="GO:0016787">
    <property type="term" value="F:hydrolase activity"/>
    <property type="evidence" value="ECO:0007669"/>
    <property type="project" value="UniProtKB-UniRule"/>
</dbReference>
<dbReference type="PANTHER" id="PTHR47618">
    <property type="entry name" value="BIFUNCTIONAL OLIGORIBONUCLEASE AND PAP PHOSPHATASE NRNA"/>
    <property type="match status" value="1"/>
</dbReference>
<dbReference type="GO" id="GO:0003676">
    <property type="term" value="F:nucleic acid binding"/>
    <property type="evidence" value="ECO:0007669"/>
    <property type="project" value="UniProtKB-UniRule"/>
</dbReference>
<comment type="caution">
    <text evidence="6">The sequence shown here is derived from an EMBL/GenBank/DDBJ whole genome shotgun (WGS) entry which is preliminary data.</text>
</comment>
<dbReference type="GO" id="GO:0106409">
    <property type="term" value="F:cyclic-di-AMP phosphodiesterase activity"/>
    <property type="evidence" value="ECO:0007669"/>
    <property type="project" value="RHEA"/>
</dbReference>
<evidence type="ECO:0000256" key="3">
    <source>
        <dbReference type="SAM" id="Phobius"/>
    </source>
</evidence>
<feature type="binding site" evidence="2">
    <location>
        <position position="522"/>
    </location>
    <ligand>
        <name>Mn(2+)</name>
        <dbReference type="ChEBI" id="CHEBI:29035"/>
        <label>2</label>
    </ligand>
</feature>
<reference evidence="6 7" key="1">
    <citation type="submission" date="2019-03" db="EMBL/GenBank/DDBJ databases">
        <title>Genomic Encyclopedia of Type Strains, Phase IV (KMG-IV): sequencing the most valuable type-strain genomes for metagenomic binning, comparative biology and taxonomic classification.</title>
        <authorList>
            <person name="Goeker M."/>
        </authorList>
    </citation>
    <scope>NUCLEOTIDE SEQUENCE [LARGE SCALE GENOMIC DNA]</scope>
    <source>
        <strain evidence="6 7">DSM 24629</strain>
    </source>
</reference>
<dbReference type="InterPro" id="IPR038763">
    <property type="entry name" value="DHH_sf"/>
</dbReference>